<sequence length="126" mass="14029">MLSMANTGKDTNGSQFFFLCTAPPPPPRGLTVSMCCVGKFIERMMVIMAIEGVGSSIGRTKLLIKSASPALVKSPIQIGFARSVAHANYRSRSHDLHESNRQIKLKRNFSLFNYHQDKRLVSNVFQ</sequence>
<dbReference type="Gene3D" id="2.40.100.10">
    <property type="entry name" value="Cyclophilin-like"/>
    <property type="match status" value="1"/>
</dbReference>
<organism evidence="2 3">
    <name type="scientific">Riccia fluitans</name>
    <dbReference type="NCBI Taxonomy" id="41844"/>
    <lineage>
        <taxon>Eukaryota</taxon>
        <taxon>Viridiplantae</taxon>
        <taxon>Streptophyta</taxon>
        <taxon>Embryophyta</taxon>
        <taxon>Marchantiophyta</taxon>
        <taxon>Marchantiopsida</taxon>
        <taxon>Marchantiidae</taxon>
        <taxon>Marchantiales</taxon>
        <taxon>Ricciaceae</taxon>
        <taxon>Riccia</taxon>
    </lineage>
</organism>
<protein>
    <recommendedName>
        <fullName evidence="1">PPIase cyclophilin-type domain-containing protein</fullName>
    </recommendedName>
</protein>
<accession>A0ABD1YLK4</accession>
<dbReference type="AlphaFoldDB" id="A0ABD1YLK4"/>
<evidence type="ECO:0000313" key="2">
    <source>
        <dbReference type="EMBL" id="KAL2630582.1"/>
    </source>
</evidence>
<name>A0ABD1YLK4_9MARC</name>
<dbReference type="InterPro" id="IPR002130">
    <property type="entry name" value="Cyclophilin-type_PPIase_dom"/>
</dbReference>
<dbReference type="EMBL" id="JBHFFA010000004">
    <property type="protein sequence ID" value="KAL2630582.1"/>
    <property type="molecule type" value="Genomic_DNA"/>
</dbReference>
<feature type="domain" description="PPIase cyclophilin-type" evidence="1">
    <location>
        <begin position="1"/>
        <end position="54"/>
    </location>
</feature>
<dbReference type="SUPFAM" id="SSF50891">
    <property type="entry name" value="Cyclophilin-like"/>
    <property type="match status" value="1"/>
</dbReference>
<reference evidence="2 3" key="1">
    <citation type="submission" date="2024-09" db="EMBL/GenBank/DDBJ databases">
        <title>Chromosome-scale assembly of Riccia fluitans.</title>
        <authorList>
            <person name="Paukszto L."/>
            <person name="Sawicki J."/>
            <person name="Karawczyk K."/>
            <person name="Piernik-Szablinska J."/>
            <person name="Szczecinska M."/>
            <person name="Mazdziarz M."/>
        </authorList>
    </citation>
    <scope>NUCLEOTIDE SEQUENCE [LARGE SCALE GENOMIC DNA]</scope>
    <source>
        <strain evidence="2">Rf_01</strain>
        <tissue evidence="2">Aerial parts of the thallus</tissue>
    </source>
</reference>
<dbReference type="InterPro" id="IPR029000">
    <property type="entry name" value="Cyclophilin-like_dom_sf"/>
</dbReference>
<keyword evidence="3" id="KW-1185">Reference proteome</keyword>
<comment type="caution">
    <text evidence="2">The sequence shown here is derived from an EMBL/GenBank/DDBJ whole genome shotgun (WGS) entry which is preliminary data.</text>
</comment>
<evidence type="ECO:0000259" key="1">
    <source>
        <dbReference type="Pfam" id="PF00160"/>
    </source>
</evidence>
<dbReference type="Pfam" id="PF00160">
    <property type="entry name" value="Pro_isomerase"/>
    <property type="match status" value="1"/>
</dbReference>
<proteinExistence type="predicted"/>
<evidence type="ECO:0000313" key="3">
    <source>
        <dbReference type="Proteomes" id="UP001605036"/>
    </source>
</evidence>
<dbReference type="Proteomes" id="UP001605036">
    <property type="component" value="Unassembled WGS sequence"/>
</dbReference>
<gene>
    <name evidence="2" type="ORF">R1flu_015268</name>
</gene>